<organism evidence="3 4">
    <name type="scientific">Malaciobacter molluscorum LMG 25693</name>
    <dbReference type="NCBI Taxonomy" id="870501"/>
    <lineage>
        <taxon>Bacteria</taxon>
        <taxon>Pseudomonadati</taxon>
        <taxon>Campylobacterota</taxon>
        <taxon>Epsilonproteobacteria</taxon>
        <taxon>Campylobacterales</taxon>
        <taxon>Arcobacteraceae</taxon>
        <taxon>Malaciobacter</taxon>
    </lineage>
</organism>
<gene>
    <name evidence="2" type="primary">sixA2</name>
    <name evidence="2" type="ORF">AMOL_2039</name>
    <name evidence="3" type="ORF">CPU12_07230</name>
</gene>
<dbReference type="KEGG" id="amol:AMOL_2039"/>
<dbReference type="EMBL" id="CP032098">
    <property type="protein sequence ID" value="AXX92993.1"/>
    <property type="molecule type" value="Genomic_DNA"/>
</dbReference>
<dbReference type="PANTHER" id="PTHR47623:SF1">
    <property type="entry name" value="OS09G0287300 PROTEIN"/>
    <property type="match status" value="1"/>
</dbReference>
<dbReference type="Proteomes" id="UP000221222">
    <property type="component" value="Unassembled WGS sequence"/>
</dbReference>
<keyword evidence="4" id="KW-1185">Reference proteome</keyword>
<dbReference type="SUPFAM" id="SSF53254">
    <property type="entry name" value="Phosphoglycerate mutase-like"/>
    <property type="match status" value="1"/>
</dbReference>
<dbReference type="SMART" id="SM00855">
    <property type="entry name" value="PGAM"/>
    <property type="match status" value="1"/>
</dbReference>
<proteinExistence type="predicted"/>
<evidence type="ECO:0000313" key="5">
    <source>
        <dbReference type="Proteomes" id="UP000262712"/>
    </source>
</evidence>
<dbReference type="PANTHER" id="PTHR47623">
    <property type="entry name" value="OS09G0287300 PROTEIN"/>
    <property type="match status" value="1"/>
</dbReference>
<reference evidence="3 4" key="1">
    <citation type="submission" date="2017-09" db="EMBL/GenBank/DDBJ databases">
        <title>Arcobacter canalis sp. nov., a new species isolated from a water canal contaminated with urban sewage.</title>
        <authorList>
            <person name="Perez-Cataluna A."/>
            <person name="Salas-Masso N."/>
            <person name="Figueras M.J."/>
        </authorList>
    </citation>
    <scope>NUCLEOTIDE SEQUENCE [LARGE SCALE GENOMIC DNA]</scope>
    <source>
        <strain evidence="3 4">F98-3</strain>
    </source>
</reference>
<evidence type="ECO:0000256" key="1">
    <source>
        <dbReference type="PIRSR" id="PIRSR613078-2"/>
    </source>
</evidence>
<sequence length="163" mass="19264">MKKLYLIRHAKSSWKNLTLSDFDRPLNKRGKVDAPLMAELLKEKEIKPDLIIASPAYRTRKTAQIIANRLGYDKKQIVYFESLYHATLETLIDAFKYLDDRYENVFLVGHNPSINYFAKKYLNFDKNIVTCSILEISINCIIWQDIKKDNCKLISYEYPKKYK</sequence>
<dbReference type="CDD" id="cd07067">
    <property type="entry name" value="HP_PGM_like"/>
    <property type="match status" value="1"/>
</dbReference>
<evidence type="ECO:0000313" key="3">
    <source>
        <dbReference type="EMBL" id="PHO18050.1"/>
    </source>
</evidence>
<dbReference type="EMBL" id="NXFY01000009">
    <property type="protein sequence ID" value="PHO18050.1"/>
    <property type="molecule type" value="Genomic_DNA"/>
</dbReference>
<feature type="binding site" evidence="1">
    <location>
        <position position="58"/>
    </location>
    <ligand>
        <name>substrate</name>
    </ligand>
</feature>
<dbReference type="Pfam" id="PF00300">
    <property type="entry name" value="His_Phos_1"/>
    <property type="match status" value="1"/>
</dbReference>
<reference evidence="2 5" key="2">
    <citation type="submission" date="2018-08" db="EMBL/GenBank/DDBJ databases">
        <title>Complete genome of the Arcobacter molluscorum type strain LMG 25693.</title>
        <authorList>
            <person name="Miller W.G."/>
            <person name="Yee E."/>
            <person name="Bono J.L."/>
        </authorList>
    </citation>
    <scope>NUCLEOTIDE SEQUENCE [LARGE SCALE GENOMIC DNA]</scope>
    <source>
        <strain evidence="2 5">CECT 7696</strain>
    </source>
</reference>
<dbReference type="InterPro" id="IPR029033">
    <property type="entry name" value="His_PPase_superfam"/>
</dbReference>
<protein>
    <submittedName>
        <fullName evidence="3">Phosphohistidine phosphatase</fullName>
    </submittedName>
</protein>
<evidence type="ECO:0000313" key="2">
    <source>
        <dbReference type="EMBL" id="AXX92993.1"/>
    </source>
</evidence>
<dbReference type="Proteomes" id="UP000262712">
    <property type="component" value="Chromosome"/>
</dbReference>
<accession>A0A2G1DHY4</accession>
<dbReference type="Gene3D" id="3.40.50.1240">
    <property type="entry name" value="Phosphoglycerate mutase-like"/>
    <property type="match status" value="1"/>
</dbReference>
<evidence type="ECO:0000313" key="4">
    <source>
        <dbReference type="Proteomes" id="UP000221222"/>
    </source>
</evidence>
<dbReference type="AlphaFoldDB" id="A0A2G1DHY4"/>
<name>A0A2G1DHY4_9BACT</name>
<dbReference type="RefSeq" id="WP_099342432.1">
    <property type="nucleotide sequence ID" value="NZ_CP032098.1"/>
</dbReference>
<dbReference type="InterPro" id="IPR013078">
    <property type="entry name" value="His_Pase_superF_clade-1"/>
</dbReference>